<gene>
    <name evidence="1" type="ORF">LTRI10_LOCUS33434</name>
</gene>
<evidence type="ECO:0000313" key="2">
    <source>
        <dbReference type="Proteomes" id="UP001497516"/>
    </source>
</evidence>
<dbReference type="EMBL" id="OZ034819">
    <property type="protein sequence ID" value="CAL1392817.1"/>
    <property type="molecule type" value="Genomic_DNA"/>
</dbReference>
<accession>A0AAV2F454</accession>
<evidence type="ECO:0000313" key="1">
    <source>
        <dbReference type="EMBL" id="CAL1392817.1"/>
    </source>
</evidence>
<sequence length="76" mass="8211">MRHNMCRLVSLCVYELPSSISHSIKIPPDIPAQCSNLTVSLLRPHPANSSSAYCPTQGSYLICGAAKQAEPQNLLS</sequence>
<dbReference type="Proteomes" id="UP001497516">
    <property type="component" value="Chromosome 6"/>
</dbReference>
<keyword evidence="2" id="KW-1185">Reference proteome</keyword>
<protein>
    <submittedName>
        <fullName evidence="1">Uncharacterized protein</fullName>
    </submittedName>
</protein>
<name>A0AAV2F454_9ROSI</name>
<proteinExistence type="predicted"/>
<dbReference type="AlphaFoldDB" id="A0AAV2F454"/>
<organism evidence="1 2">
    <name type="scientific">Linum trigynum</name>
    <dbReference type="NCBI Taxonomy" id="586398"/>
    <lineage>
        <taxon>Eukaryota</taxon>
        <taxon>Viridiplantae</taxon>
        <taxon>Streptophyta</taxon>
        <taxon>Embryophyta</taxon>
        <taxon>Tracheophyta</taxon>
        <taxon>Spermatophyta</taxon>
        <taxon>Magnoliopsida</taxon>
        <taxon>eudicotyledons</taxon>
        <taxon>Gunneridae</taxon>
        <taxon>Pentapetalae</taxon>
        <taxon>rosids</taxon>
        <taxon>fabids</taxon>
        <taxon>Malpighiales</taxon>
        <taxon>Linaceae</taxon>
        <taxon>Linum</taxon>
    </lineage>
</organism>
<reference evidence="1 2" key="1">
    <citation type="submission" date="2024-04" db="EMBL/GenBank/DDBJ databases">
        <authorList>
            <person name="Fracassetti M."/>
        </authorList>
    </citation>
    <scope>NUCLEOTIDE SEQUENCE [LARGE SCALE GENOMIC DNA]</scope>
</reference>